<evidence type="ECO:0000313" key="4">
    <source>
        <dbReference type="Proteomes" id="UP000270036"/>
    </source>
</evidence>
<dbReference type="PROSITE" id="PS51257">
    <property type="entry name" value="PROKAR_LIPOPROTEIN"/>
    <property type="match status" value="1"/>
</dbReference>
<name>A0A3S4YLG9_9FLAO</name>
<dbReference type="OrthoDB" id="1261474at2"/>
<sequence length="147" mass="17017">MKCFSFLVFLFFISCDSQSPSKKLKVEFEDVYHHYFTLTPSNFMIIDSQEKMKKVYAAIYKNYGSKRSAPIPTVTAGEKYVIIKPTLKNSNDVEIEDVEVLNKTLYITVKPFQNPEVRKTSRLSPNVLMKIYTKSTINKVIINTQNK</sequence>
<dbReference type="AlphaFoldDB" id="A0A3S4YLG9"/>
<evidence type="ECO:0000313" key="2">
    <source>
        <dbReference type="EMBL" id="VEI01058.1"/>
    </source>
</evidence>
<dbReference type="EMBL" id="LR134441">
    <property type="protein sequence ID" value="VEI01058.1"/>
    <property type="molecule type" value="Genomic_DNA"/>
</dbReference>
<accession>A0A3S4YLG9</accession>
<dbReference type="RefSeq" id="WP_034718666.1">
    <property type="nucleotide sequence ID" value="NZ_FOIX01000001.1"/>
</dbReference>
<organism evidence="2 4">
    <name type="scientific">Kaistella antarctica</name>
    <dbReference type="NCBI Taxonomy" id="266748"/>
    <lineage>
        <taxon>Bacteria</taxon>
        <taxon>Pseudomonadati</taxon>
        <taxon>Bacteroidota</taxon>
        <taxon>Flavobacteriia</taxon>
        <taxon>Flavobacteriales</taxon>
        <taxon>Weeksellaceae</taxon>
        <taxon>Chryseobacterium group</taxon>
        <taxon>Kaistella</taxon>
    </lineage>
</organism>
<dbReference type="Proteomes" id="UP000028349">
    <property type="component" value="Unassembled WGS sequence"/>
</dbReference>
<keyword evidence="3" id="KW-1185">Reference proteome</keyword>
<evidence type="ECO:0000313" key="3">
    <source>
        <dbReference type="Proteomes" id="UP000028349"/>
    </source>
</evidence>
<gene>
    <name evidence="1" type="ORF">HY04_07570</name>
    <name evidence="2" type="ORF">NCTC13489_02523</name>
</gene>
<proteinExistence type="predicted"/>
<reference evidence="1 3" key="1">
    <citation type="submission" date="2014-07" db="EMBL/GenBank/DDBJ databases">
        <authorList>
            <person name="Pisani N.G."/>
            <person name="Newman J.D."/>
        </authorList>
    </citation>
    <scope>NUCLEOTIDE SEQUENCE [LARGE SCALE GENOMIC DNA]</scope>
    <source>
        <strain evidence="1 3">LMG 24720</strain>
    </source>
</reference>
<evidence type="ECO:0000313" key="1">
    <source>
        <dbReference type="EMBL" id="KEY18365.1"/>
    </source>
</evidence>
<reference evidence="2 4" key="2">
    <citation type="submission" date="2018-12" db="EMBL/GenBank/DDBJ databases">
        <authorList>
            <consortium name="Pathogen Informatics"/>
        </authorList>
    </citation>
    <scope>NUCLEOTIDE SEQUENCE [LARGE SCALE GENOMIC DNA]</scope>
    <source>
        <strain evidence="2 4">NCTC13489</strain>
    </source>
</reference>
<dbReference type="Proteomes" id="UP000270036">
    <property type="component" value="Chromosome"/>
</dbReference>
<dbReference type="KEGG" id="cant:NCTC13489_02523"/>
<dbReference type="EMBL" id="JPEP01000002">
    <property type="protein sequence ID" value="KEY18365.1"/>
    <property type="molecule type" value="Genomic_DNA"/>
</dbReference>
<protein>
    <submittedName>
        <fullName evidence="2">Uncharacterized protein</fullName>
    </submittedName>
</protein>